<feature type="transmembrane region" description="Helical" evidence="5">
    <location>
        <begin position="99"/>
        <end position="122"/>
    </location>
</feature>
<dbReference type="EMBL" id="CP107020">
    <property type="protein sequence ID" value="UYG17448.1"/>
    <property type="molecule type" value="Genomic_DNA"/>
</dbReference>
<evidence type="ECO:0000256" key="1">
    <source>
        <dbReference type="ARBA" id="ARBA00004651"/>
    </source>
</evidence>
<feature type="transmembrane region" description="Helical" evidence="5">
    <location>
        <begin position="157"/>
        <end position="179"/>
    </location>
</feature>
<keyword evidence="8" id="KW-1185">Reference proteome</keyword>
<proteinExistence type="predicted"/>
<evidence type="ECO:0000259" key="6">
    <source>
        <dbReference type="PROSITE" id="PS50850"/>
    </source>
</evidence>
<evidence type="ECO:0000256" key="4">
    <source>
        <dbReference type="ARBA" id="ARBA00023136"/>
    </source>
</evidence>
<dbReference type="Gene3D" id="1.20.1250.20">
    <property type="entry name" value="MFS general substrate transporter like domains"/>
    <property type="match status" value="1"/>
</dbReference>
<dbReference type="InterPro" id="IPR036259">
    <property type="entry name" value="MFS_trans_sf"/>
</dbReference>
<comment type="subcellular location">
    <subcellularLocation>
        <location evidence="1">Cell membrane</location>
        <topology evidence="1">Multi-pass membrane protein</topology>
    </subcellularLocation>
</comment>
<evidence type="ECO:0000256" key="5">
    <source>
        <dbReference type="SAM" id="Phobius"/>
    </source>
</evidence>
<dbReference type="SUPFAM" id="SSF103473">
    <property type="entry name" value="MFS general substrate transporter"/>
    <property type="match status" value="1"/>
</dbReference>
<feature type="domain" description="Major facilitator superfamily (MFS) profile" evidence="6">
    <location>
        <begin position="26"/>
        <end position="467"/>
    </location>
</feature>
<keyword evidence="2 5" id="KW-0812">Transmembrane</keyword>
<sequence>MSSAWASRTMSTKAVRSLIPARMDRLPWARFHTMVIVGLGAAWILDGLEAQIVAANGFAQDLDMTTPEITASATVYLVGQVLGALVFGRLTDRIGRKKLFAVTLIVYLVGSGLAGASFSMWFFYACRFIAGAGIGGEYSAINSAIDELIPAKYRGRVDLAVNGTYWGGVMLGAIATIFLLDGSLVDEHWGWRIGFFIGPVLGIALILLREHIPESPRWMLTHGHGDQAEEIIAGIEDDVRSTGHELAEVDDARAITVKPEEKLPFSKVAHVFFRVYPTRTILGVTLMVTQSFLFNAIFFTYEIVLGQFYDVPKASVGMYMIPFAAGNLLGPLLLGHFFDTIGRRKMIFATYSIAAVVLTVSAFLFQADVLTATTHTIFWCVAFFFASAGASSAYLTVSEIFPLEVRGQAISYFFSIAQISGAIAPLIYGLLIGDASSRTPLMWGYLGGSVIMLAGGIVALVLGVNAEGKGLEDVADPLSKQNAEEEGAVA</sequence>
<keyword evidence="3 5" id="KW-1133">Transmembrane helix</keyword>
<feature type="transmembrane region" description="Helical" evidence="5">
    <location>
        <begin position="128"/>
        <end position="145"/>
    </location>
</feature>
<dbReference type="PROSITE" id="PS50850">
    <property type="entry name" value="MFS"/>
    <property type="match status" value="1"/>
</dbReference>
<reference evidence="7" key="1">
    <citation type="submission" date="2022-10" db="EMBL/GenBank/DDBJ databases">
        <title>Whole-Genome Sequencing of Brachybacterium huguangmaarense BRM-3, Isolated from Betula schmidtii.</title>
        <authorList>
            <person name="Haam D."/>
        </authorList>
    </citation>
    <scope>NUCLEOTIDE SEQUENCE</scope>
    <source>
        <strain evidence="7">BRM-3</strain>
    </source>
</reference>
<evidence type="ECO:0000313" key="7">
    <source>
        <dbReference type="EMBL" id="UYG17448.1"/>
    </source>
</evidence>
<feature type="transmembrane region" description="Helical" evidence="5">
    <location>
        <begin position="409"/>
        <end position="431"/>
    </location>
</feature>
<feature type="transmembrane region" description="Helical" evidence="5">
    <location>
        <begin position="346"/>
        <end position="364"/>
    </location>
</feature>
<feature type="transmembrane region" description="Helical" evidence="5">
    <location>
        <begin position="443"/>
        <end position="464"/>
    </location>
</feature>
<accession>A0ABY6G2K8</accession>
<dbReference type="InterPro" id="IPR005828">
    <property type="entry name" value="MFS_sugar_transport-like"/>
</dbReference>
<feature type="transmembrane region" description="Helical" evidence="5">
    <location>
        <begin position="376"/>
        <end position="397"/>
    </location>
</feature>
<protein>
    <submittedName>
        <fullName evidence="7">MFS transporter</fullName>
    </submittedName>
</protein>
<feature type="transmembrane region" description="Helical" evidence="5">
    <location>
        <begin position="191"/>
        <end position="208"/>
    </location>
</feature>
<dbReference type="PANTHER" id="PTHR23508:SF10">
    <property type="entry name" value="CARBOXYLIC ACID TRANSPORTER PROTEIN HOMOLOG"/>
    <property type="match status" value="1"/>
</dbReference>
<name>A0ABY6G2K8_9MICO</name>
<dbReference type="Proteomes" id="UP001164305">
    <property type="component" value="Chromosome"/>
</dbReference>
<feature type="transmembrane region" description="Helical" evidence="5">
    <location>
        <begin position="69"/>
        <end position="87"/>
    </location>
</feature>
<dbReference type="Pfam" id="PF00083">
    <property type="entry name" value="Sugar_tr"/>
    <property type="match status" value="1"/>
</dbReference>
<evidence type="ECO:0000256" key="3">
    <source>
        <dbReference type="ARBA" id="ARBA00022989"/>
    </source>
</evidence>
<dbReference type="RefSeq" id="WP_263594657.1">
    <property type="nucleotide sequence ID" value="NZ_CP107020.1"/>
</dbReference>
<dbReference type="InterPro" id="IPR020846">
    <property type="entry name" value="MFS_dom"/>
</dbReference>
<organism evidence="7 8">
    <name type="scientific">Brachybacterium huguangmaarense</name>
    <dbReference type="NCBI Taxonomy" id="1652028"/>
    <lineage>
        <taxon>Bacteria</taxon>
        <taxon>Bacillati</taxon>
        <taxon>Actinomycetota</taxon>
        <taxon>Actinomycetes</taxon>
        <taxon>Micrococcales</taxon>
        <taxon>Dermabacteraceae</taxon>
        <taxon>Brachybacterium</taxon>
    </lineage>
</organism>
<feature type="transmembrane region" description="Helical" evidence="5">
    <location>
        <begin position="281"/>
        <end position="304"/>
    </location>
</feature>
<dbReference type="PANTHER" id="PTHR23508">
    <property type="entry name" value="CARBOXYLIC ACID TRANSPORTER PROTEIN HOMOLOG"/>
    <property type="match status" value="1"/>
</dbReference>
<dbReference type="CDD" id="cd17316">
    <property type="entry name" value="MFS_SV2_like"/>
    <property type="match status" value="1"/>
</dbReference>
<evidence type="ECO:0000256" key="2">
    <source>
        <dbReference type="ARBA" id="ARBA00022692"/>
    </source>
</evidence>
<feature type="transmembrane region" description="Helical" evidence="5">
    <location>
        <begin position="316"/>
        <end position="334"/>
    </location>
</feature>
<gene>
    <name evidence="7" type="ORF">BRM3_03190</name>
</gene>
<keyword evidence="4 5" id="KW-0472">Membrane</keyword>
<evidence type="ECO:0000313" key="8">
    <source>
        <dbReference type="Proteomes" id="UP001164305"/>
    </source>
</evidence>